<feature type="compositionally biased region" description="Basic and acidic residues" evidence="1">
    <location>
        <begin position="119"/>
        <end position="129"/>
    </location>
</feature>
<dbReference type="Proteomes" id="UP000218811">
    <property type="component" value="Unassembled WGS sequence"/>
</dbReference>
<organism evidence="2 3">
    <name type="scientific">Wolfiporia cocos (strain MD-104)</name>
    <name type="common">Brown rot fungus</name>
    <dbReference type="NCBI Taxonomy" id="742152"/>
    <lineage>
        <taxon>Eukaryota</taxon>
        <taxon>Fungi</taxon>
        <taxon>Dikarya</taxon>
        <taxon>Basidiomycota</taxon>
        <taxon>Agaricomycotina</taxon>
        <taxon>Agaricomycetes</taxon>
        <taxon>Polyporales</taxon>
        <taxon>Phaeolaceae</taxon>
        <taxon>Wolfiporia</taxon>
    </lineage>
</organism>
<sequence length="304" mass="33385">MDEYPCLRSRTIISCQPCADMNRRRDGQMERRRAGLTAATRALTPAFSPVLVRLPCPPPGRTRRPSAAVARPKPALHPCEHVYVRDLQPAASACSSERNVRSTLDPYVRCATRRSPQNSDRRTDKREASSARVPCADADQKRPREYNVGRSRDRVERRRSGSTFADSTREHPQHPCAGILRAATRASNAQAPWSRPHNAHSNKEGHIPIFANAASARDSMSIYMRVDVRPVRVQSEARRTWPATAAGVSSRRAGRLAFRVFGYRLRGSTRTGTSMPALDGWAGELSSLAGSAVVCGCGQTLASG</sequence>
<evidence type="ECO:0000313" key="3">
    <source>
        <dbReference type="Proteomes" id="UP000218811"/>
    </source>
</evidence>
<evidence type="ECO:0000313" key="2">
    <source>
        <dbReference type="EMBL" id="PCH37178.1"/>
    </source>
</evidence>
<evidence type="ECO:0000256" key="1">
    <source>
        <dbReference type="SAM" id="MobiDB-lite"/>
    </source>
</evidence>
<protein>
    <submittedName>
        <fullName evidence="2">Uncharacterized protein</fullName>
    </submittedName>
</protein>
<gene>
    <name evidence="2" type="ORF">WOLCODRAFT_157881</name>
</gene>
<feature type="region of interest" description="Disordered" evidence="1">
    <location>
        <begin position="107"/>
        <end position="174"/>
    </location>
</feature>
<accession>A0A2H3JHH9</accession>
<feature type="compositionally biased region" description="Basic and acidic residues" evidence="1">
    <location>
        <begin position="138"/>
        <end position="159"/>
    </location>
</feature>
<proteinExistence type="predicted"/>
<keyword evidence="3" id="KW-1185">Reference proteome</keyword>
<reference evidence="2 3" key="1">
    <citation type="journal article" date="2012" name="Science">
        <title>The Paleozoic origin of enzymatic lignin decomposition reconstructed from 31 fungal genomes.</title>
        <authorList>
            <person name="Floudas D."/>
            <person name="Binder M."/>
            <person name="Riley R."/>
            <person name="Barry K."/>
            <person name="Blanchette R.A."/>
            <person name="Henrissat B."/>
            <person name="Martinez A.T."/>
            <person name="Otillar R."/>
            <person name="Spatafora J.W."/>
            <person name="Yadav J.S."/>
            <person name="Aerts A."/>
            <person name="Benoit I."/>
            <person name="Boyd A."/>
            <person name="Carlson A."/>
            <person name="Copeland A."/>
            <person name="Coutinho P.M."/>
            <person name="de Vries R.P."/>
            <person name="Ferreira P."/>
            <person name="Findley K."/>
            <person name="Foster B."/>
            <person name="Gaskell J."/>
            <person name="Glotzer D."/>
            <person name="Gorecki P."/>
            <person name="Heitman J."/>
            <person name="Hesse C."/>
            <person name="Hori C."/>
            <person name="Igarashi K."/>
            <person name="Jurgens J.A."/>
            <person name="Kallen N."/>
            <person name="Kersten P."/>
            <person name="Kohler A."/>
            <person name="Kuees U."/>
            <person name="Kumar T.K.A."/>
            <person name="Kuo A."/>
            <person name="LaButti K."/>
            <person name="Larrondo L.F."/>
            <person name="Lindquist E."/>
            <person name="Ling A."/>
            <person name="Lombard V."/>
            <person name="Lucas S."/>
            <person name="Lundell T."/>
            <person name="Martin R."/>
            <person name="McLaughlin D.J."/>
            <person name="Morgenstern I."/>
            <person name="Morin E."/>
            <person name="Murat C."/>
            <person name="Nagy L.G."/>
            <person name="Nolan M."/>
            <person name="Ohm R.A."/>
            <person name="Patyshakuliyeva A."/>
            <person name="Rokas A."/>
            <person name="Ruiz-Duenas F.J."/>
            <person name="Sabat G."/>
            <person name="Salamov A."/>
            <person name="Samejima M."/>
            <person name="Schmutz J."/>
            <person name="Slot J.C."/>
            <person name="St John F."/>
            <person name="Stenlid J."/>
            <person name="Sun H."/>
            <person name="Sun S."/>
            <person name="Syed K."/>
            <person name="Tsang A."/>
            <person name="Wiebenga A."/>
            <person name="Young D."/>
            <person name="Pisabarro A."/>
            <person name="Eastwood D.C."/>
            <person name="Martin F."/>
            <person name="Cullen D."/>
            <person name="Grigoriev I.V."/>
            <person name="Hibbett D.S."/>
        </authorList>
    </citation>
    <scope>NUCLEOTIDE SEQUENCE [LARGE SCALE GENOMIC DNA]</scope>
    <source>
        <strain evidence="2 3">MD-104</strain>
    </source>
</reference>
<name>A0A2H3JHH9_WOLCO</name>
<dbReference type="AlphaFoldDB" id="A0A2H3JHH9"/>
<dbReference type="EMBL" id="KB467909">
    <property type="protein sequence ID" value="PCH37178.1"/>
    <property type="molecule type" value="Genomic_DNA"/>
</dbReference>